<evidence type="ECO:0000313" key="2">
    <source>
        <dbReference type="EMBL" id="DAF54102.1"/>
    </source>
</evidence>
<reference evidence="2" key="1">
    <citation type="journal article" date="2021" name="Proc. Natl. Acad. Sci. U.S.A.">
        <title>A Catalog of Tens of Thousands of Viruses from Human Metagenomes Reveals Hidden Associations with Chronic Diseases.</title>
        <authorList>
            <person name="Tisza M.J."/>
            <person name="Buck C.B."/>
        </authorList>
    </citation>
    <scope>NUCLEOTIDE SEQUENCE</scope>
    <source>
        <strain evidence="2">CtsTb19</strain>
    </source>
</reference>
<keyword evidence="1" id="KW-1133">Transmembrane helix</keyword>
<keyword evidence="1" id="KW-0472">Membrane</keyword>
<feature type="transmembrane region" description="Helical" evidence="1">
    <location>
        <begin position="20"/>
        <end position="42"/>
    </location>
</feature>
<accession>A0A8S5ST22</accession>
<sequence length="54" mass="6357">MLFYLSLSHILYFVKLTLNLKPLLIIGFKAFHFFSLCLTHYVKVISKKLNDKVP</sequence>
<evidence type="ECO:0000256" key="1">
    <source>
        <dbReference type="SAM" id="Phobius"/>
    </source>
</evidence>
<dbReference type="EMBL" id="BK032672">
    <property type="protein sequence ID" value="DAF54102.1"/>
    <property type="molecule type" value="Genomic_DNA"/>
</dbReference>
<organism evidence="2">
    <name type="scientific">Siphoviridae sp. ctsTb19</name>
    <dbReference type="NCBI Taxonomy" id="2827958"/>
    <lineage>
        <taxon>Viruses</taxon>
        <taxon>Duplodnaviria</taxon>
        <taxon>Heunggongvirae</taxon>
        <taxon>Uroviricota</taxon>
        <taxon>Caudoviricetes</taxon>
    </lineage>
</organism>
<protein>
    <submittedName>
        <fullName evidence="2">Uncharacterized protein</fullName>
    </submittedName>
</protein>
<name>A0A8S5ST22_9CAUD</name>
<keyword evidence="1" id="KW-0812">Transmembrane</keyword>
<proteinExistence type="predicted"/>